<feature type="region of interest" description="Disordered" evidence="1">
    <location>
        <begin position="573"/>
        <end position="617"/>
    </location>
</feature>
<dbReference type="Proteomes" id="UP000095751">
    <property type="component" value="Unassembled WGS sequence"/>
</dbReference>
<accession>A0A1E7FN13</accession>
<evidence type="ECO:0000256" key="1">
    <source>
        <dbReference type="SAM" id="MobiDB-lite"/>
    </source>
</evidence>
<evidence type="ECO:0000313" key="2">
    <source>
        <dbReference type="EMBL" id="OEU19475.1"/>
    </source>
</evidence>
<dbReference type="AlphaFoldDB" id="A0A1E7FN13"/>
<dbReference type="OrthoDB" id="55981at2759"/>
<gene>
    <name evidence="2" type="ORF">FRACYDRAFT_235531</name>
</gene>
<sequence length="660" mass="74641">MANNNQDIEDTNNNNNNNNDNDEDSPVQHQSFLRTAFNTILTPLRTRTRAERQLLIGNPLQQQDQDQDQDQLLPSPQDQIRTLEQDIGLVTSLFGRTEDEEEEKEEEENEKENEKEKEKENEKKEKENESMSVKYTIGGVSIEFDDTEPEQNTDYNVGVVISKQNRPEPGSDHERKLIESLCKNQYTNYKKPETSMKSIERLLQSRSIMDTIEATSTVLTKYDMKEPFTSIVFPEDPTLKRVALKLNFDGSDIQTANVLTDFRKLTTKQVALSCAWWNLHGHYKDKDNKKHSYGKDMNWSYLHFKNHVDAVLYDDTDKELHSYEKRERGGPLFFKLLTNSVLSANEDSLAALESTIRVYNIASDGKDDVPEAIKVLKAGAKTIQAMREDGSGKYPLPDKFVIDMITVCATTSVDVFNKKMEQYQGSLELAELCDETDKINTPLILKKVFNTAVKFHKQLFDAGIWDAAVLSKAKSSFAVIGKNIRCWNCDKENCTMNKCKLPIDKDKCERNRQKYLEAKRSARMQRNNDKTTGNGGEGGKFPEWRAPEPSENNKRVIYGIPYTWNGHSSWVKDSTPASGLPDTPPGALNNAGGDASIPTQVTNPPPSSPGTGDDATAMTQETGFTTEEKNELRRMEANIQNMGTNLSGFGAFLSNLNHKH</sequence>
<feature type="region of interest" description="Disordered" evidence="1">
    <location>
        <begin position="1"/>
        <end position="27"/>
    </location>
</feature>
<feature type="region of interest" description="Disordered" evidence="1">
    <location>
        <begin position="94"/>
        <end position="130"/>
    </location>
</feature>
<feature type="region of interest" description="Disordered" evidence="1">
    <location>
        <begin position="520"/>
        <end position="548"/>
    </location>
</feature>
<feature type="compositionally biased region" description="Acidic residues" evidence="1">
    <location>
        <begin position="98"/>
        <end position="111"/>
    </location>
</feature>
<evidence type="ECO:0000313" key="3">
    <source>
        <dbReference type="Proteomes" id="UP000095751"/>
    </source>
</evidence>
<dbReference type="InParanoid" id="A0A1E7FN13"/>
<protein>
    <submittedName>
        <fullName evidence="2">Uncharacterized protein</fullName>
    </submittedName>
</protein>
<feature type="compositionally biased region" description="Low complexity" evidence="1">
    <location>
        <begin position="1"/>
        <end position="19"/>
    </location>
</feature>
<name>A0A1E7FN13_9STRA</name>
<keyword evidence="3" id="KW-1185">Reference proteome</keyword>
<organism evidence="2 3">
    <name type="scientific">Fragilariopsis cylindrus CCMP1102</name>
    <dbReference type="NCBI Taxonomy" id="635003"/>
    <lineage>
        <taxon>Eukaryota</taxon>
        <taxon>Sar</taxon>
        <taxon>Stramenopiles</taxon>
        <taxon>Ochrophyta</taxon>
        <taxon>Bacillariophyta</taxon>
        <taxon>Bacillariophyceae</taxon>
        <taxon>Bacillariophycidae</taxon>
        <taxon>Bacillariales</taxon>
        <taxon>Bacillariaceae</taxon>
        <taxon>Fragilariopsis</taxon>
    </lineage>
</organism>
<reference evidence="2 3" key="1">
    <citation type="submission" date="2016-09" db="EMBL/GenBank/DDBJ databases">
        <title>Extensive genetic diversity and differential bi-allelic expression allows diatom success in the polar Southern Ocean.</title>
        <authorList>
            <consortium name="DOE Joint Genome Institute"/>
            <person name="Mock T."/>
            <person name="Otillar R.P."/>
            <person name="Strauss J."/>
            <person name="Dupont C."/>
            <person name="Frickenhaus S."/>
            <person name="Maumus F."/>
            <person name="Mcmullan M."/>
            <person name="Sanges R."/>
            <person name="Schmutz J."/>
            <person name="Toseland A."/>
            <person name="Valas R."/>
            <person name="Veluchamy A."/>
            <person name="Ward B.J."/>
            <person name="Allen A."/>
            <person name="Barry K."/>
            <person name="Falciatore A."/>
            <person name="Ferrante M."/>
            <person name="Fortunato A.E."/>
            <person name="Gloeckner G."/>
            <person name="Gruber A."/>
            <person name="Hipkin R."/>
            <person name="Janech M."/>
            <person name="Kroth P."/>
            <person name="Leese F."/>
            <person name="Lindquist E."/>
            <person name="Lyon B.R."/>
            <person name="Martin J."/>
            <person name="Mayer C."/>
            <person name="Parker M."/>
            <person name="Quesneville H."/>
            <person name="Raymond J."/>
            <person name="Uhlig C."/>
            <person name="Valentin K.U."/>
            <person name="Worden A.Z."/>
            <person name="Armbrust E.V."/>
            <person name="Bowler C."/>
            <person name="Green B."/>
            <person name="Moulton V."/>
            <person name="Van Oosterhout C."/>
            <person name="Grigoriev I."/>
        </authorList>
    </citation>
    <scope>NUCLEOTIDE SEQUENCE [LARGE SCALE GENOMIC DNA]</scope>
    <source>
        <strain evidence="2 3">CCMP1102</strain>
    </source>
</reference>
<feature type="compositionally biased region" description="Basic and acidic residues" evidence="1">
    <location>
        <begin position="112"/>
        <end position="129"/>
    </location>
</feature>
<dbReference type="KEGG" id="fcy:FRACYDRAFT_235531"/>
<proteinExistence type="predicted"/>
<dbReference type="EMBL" id="KV784355">
    <property type="protein sequence ID" value="OEU19475.1"/>
    <property type="molecule type" value="Genomic_DNA"/>
</dbReference>